<dbReference type="InterPro" id="IPR010982">
    <property type="entry name" value="Lambda_DNA-bd_dom_sf"/>
</dbReference>
<dbReference type="SUPFAM" id="SSF47413">
    <property type="entry name" value="lambda repressor-like DNA-binding domains"/>
    <property type="match status" value="1"/>
</dbReference>
<accession>A0A562J4J3</accession>
<dbReference type="EMBL" id="VLKI01000033">
    <property type="protein sequence ID" value="TWH78099.1"/>
    <property type="molecule type" value="Genomic_DNA"/>
</dbReference>
<dbReference type="AlphaFoldDB" id="A0A562J4J3"/>
<dbReference type="PROSITE" id="PS50943">
    <property type="entry name" value="HTH_CROC1"/>
    <property type="match status" value="1"/>
</dbReference>
<keyword evidence="3" id="KW-1185">Reference proteome</keyword>
<proteinExistence type="predicted"/>
<dbReference type="RefSeq" id="WP_144546631.1">
    <property type="nucleotide sequence ID" value="NZ_CBCSDC010000038.1"/>
</dbReference>
<dbReference type="Pfam" id="PF01381">
    <property type="entry name" value="HTH_3"/>
    <property type="match status" value="1"/>
</dbReference>
<dbReference type="Proteomes" id="UP000318667">
    <property type="component" value="Unassembled WGS sequence"/>
</dbReference>
<protein>
    <submittedName>
        <fullName evidence="2">Transcriptional regulator with XRE-family HTH domain</fullName>
    </submittedName>
</protein>
<dbReference type="InterPro" id="IPR001387">
    <property type="entry name" value="Cro/C1-type_HTH"/>
</dbReference>
<dbReference type="Gene3D" id="1.10.260.40">
    <property type="entry name" value="lambda repressor-like DNA-binding domains"/>
    <property type="match status" value="1"/>
</dbReference>
<dbReference type="GeneID" id="65406514"/>
<comment type="caution">
    <text evidence="2">The sequence shown here is derived from an EMBL/GenBank/DDBJ whole genome shotgun (WGS) entry which is preliminary data.</text>
</comment>
<reference evidence="2 3" key="1">
    <citation type="journal article" date="2015" name="Stand. Genomic Sci.">
        <title>Genomic Encyclopedia of Bacterial and Archaeal Type Strains, Phase III: the genomes of soil and plant-associated and newly described type strains.</title>
        <authorList>
            <person name="Whitman W.B."/>
            <person name="Woyke T."/>
            <person name="Klenk H.P."/>
            <person name="Zhou Y."/>
            <person name="Lilburn T.G."/>
            <person name="Beck B.J."/>
            <person name="De Vos P."/>
            <person name="Vandamme P."/>
            <person name="Eisen J.A."/>
            <person name="Garrity G."/>
            <person name="Hugenholtz P."/>
            <person name="Kyrpides N.C."/>
        </authorList>
    </citation>
    <scope>NUCLEOTIDE SEQUENCE [LARGE SCALE GENOMIC DNA]</scope>
    <source>
        <strain evidence="2 3">CGMCC 1.10115</strain>
    </source>
</reference>
<dbReference type="CDD" id="cd00093">
    <property type="entry name" value="HTH_XRE"/>
    <property type="match status" value="1"/>
</dbReference>
<evidence type="ECO:0000313" key="3">
    <source>
        <dbReference type="Proteomes" id="UP000318667"/>
    </source>
</evidence>
<evidence type="ECO:0000313" key="2">
    <source>
        <dbReference type="EMBL" id="TWH78099.1"/>
    </source>
</evidence>
<feature type="domain" description="HTH cro/C1-type" evidence="1">
    <location>
        <begin position="37"/>
        <end position="85"/>
    </location>
</feature>
<dbReference type="GO" id="GO:0003677">
    <property type="term" value="F:DNA binding"/>
    <property type="evidence" value="ECO:0007669"/>
    <property type="project" value="InterPro"/>
</dbReference>
<dbReference type="SMART" id="SM00530">
    <property type="entry name" value="HTH_XRE"/>
    <property type="match status" value="1"/>
</dbReference>
<evidence type="ECO:0000259" key="1">
    <source>
        <dbReference type="PROSITE" id="PS50943"/>
    </source>
</evidence>
<dbReference type="OrthoDB" id="2607719at2"/>
<gene>
    <name evidence="2" type="ORF">IQ19_05453</name>
</gene>
<organism evidence="2 3">
    <name type="scientific">Cytobacillus oceanisediminis</name>
    <dbReference type="NCBI Taxonomy" id="665099"/>
    <lineage>
        <taxon>Bacteria</taxon>
        <taxon>Bacillati</taxon>
        <taxon>Bacillota</taxon>
        <taxon>Bacilli</taxon>
        <taxon>Bacillales</taxon>
        <taxon>Bacillaceae</taxon>
        <taxon>Cytobacillus</taxon>
    </lineage>
</organism>
<name>A0A562J4J3_9BACI</name>
<sequence>MPALQIDSFDFKYLQNCTLGERLRFFRQKMMQYHPNKDYTVTSLGKRLRITPQSISAIERGDSKNPSFQVIHKLTKEYRVPLDSVTDEYYQDEGRLFTIGIPDVVDATDIELDDIETIKYNGNIIYENKSDDFFEGDSMMGLLLYQSNDNNIIDLIFHRYFKESISDDQLSDIVSRLIFETSSVSREKLDIDELPHPAVQAKHILEQKNQPLSLKELGELLYNPAAKEKRDKK</sequence>